<dbReference type="RefSeq" id="WP_184701723.1">
    <property type="nucleotide sequence ID" value="NZ_JACHBG010000001.1"/>
</dbReference>
<organism evidence="2 3">
    <name type="scientific">Rhizobium lusitanum</name>
    <dbReference type="NCBI Taxonomy" id="293958"/>
    <lineage>
        <taxon>Bacteria</taxon>
        <taxon>Pseudomonadati</taxon>
        <taxon>Pseudomonadota</taxon>
        <taxon>Alphaproteobacteria</taxon>
        <taxon>Hyphomicrobiales</taxon>
        <taxon>Rhizobiaceae</taxon>
        <taxon>Rhizobium/Agrobacterium group</taxon>
        <taxon>Rhizobium</taxon>
    </lineage>
</organism>
<evidence type="ECO:0000313" key="3">
    <source>
        <dbReference type="Proteomes" id="UP000565576"/>
    </source>
</evidence>
<gene>
    <name evidence="2" type="ORF">GGD46_000628</name>
</gene>
<keyword evidence="1" id="KW-0732">Signal</keyword>
<dbReference type="AlphaFoldDB" id="A0A7X0MBZ7"/>
<dbReference type="EMBL" id="JACHBG010000001">
    <property type="protein sequence ID" value="MBB6483385.1"/>
    <property type="molecule type" value="Genomic_DNA"/>
</dbReference>
<comment type="caution">
    <text evidence="2">The sequence shown here is derived from an EMBL/GenBank/DDBJ whole genome shotgun (WGS) entry which is preliminary data.</text>
</comment>
<accession>A0A7X0MBZ7</accession>
<proteinExistence type="predicted"/>
<protein>
    <submittedName>
        <fullName evidence="2">Uncharacterized protein</fullName>
    </submittedName>
</protein>
<evidence type="ECO:0000313" key="2">
    <source>
        <dbReference type="EMBL" id="MBB6483385.1"/>
    </source>
</evidence>
<name>A0A7X0MBZ7_9HYPH</name>
<feature type="signal peptide" evidence="1">
    <location>
        <begin position="1"/>
        <end position="20"/>
    </location>
</feature>
<reference evidence="2 3" key="1">
    <citation type="submission" date="2020-08" db="EMBL/GenBank/DDBJ databases">
        <title>Genomic Encyclopedia of Type Strains, Phase IV (KMG-V): Genome sequencing to study the core and pangenomes of soil and plant-associated prokaryotes.</title>
        <authorList>
            <person name="Whitman W."/>
        </authorList>
    </citation>
    <scope>NUCLEOTIDE SEQUENCE [LARGE SCALE GENOMIC DNA]</scope>
    <source>
        <strain evidence="2 3">SEMIA 4060</strain>
    </source>
</reference>
<evidence type="ECO:0000256" key="1">
    <source>
        <dbReference type="SAM" id="SignalP"/>
    </source>
</evidence>
<dbReference type="Proteomes" id="UP000565576">
    <property type="component" value="Unassembled WGS sequence"/>
</dbReference>
<feature type="chain" id="PRO_5031507882" evidence="1">
    <location>
        <begin position="21"/>
        <end position="87"/>
    </location>
</feature>
<sequence length="87" mass="9417">MTKLVLTLLLTLASVSPAFCNDATQPPPADKAADMQSMKDFLQANPDCREFTDNCSVCRMKDGQAVCSTPQIACVKKPYQCTARSGK</sequence>